<evidence type="ECO:0000259" key="7">
    <source>
        <dbReference type="Pfam" id="PF08168"/>
    </source>
</evidence>
<evidence type="ECO:0000256" key="5">
    <source>
        <dbReference type="ARBA" id="ARBA00023163"/>
    </source>
</evidence>
<evidence type="ECO:0000256" key="3">
    <source>
        <dbReference type="ARBA" id="ARBA00023015"/>
    </source>
</evidence>
<dbReference type="OrthoDB" id="6502630at2759"/>
<keyword evidence="4" id="KW-0010">Activator</keyword>
<dbReference type="Proteomes" id="UP001652626">
    <property type="component" value="Chromosome 16"/>
</dbReference>
<sequence>MAKLHNYYVLCPLIDQNSFLGVSQDRDDENVIVTLGRNVVNKFRLSDQKQISGWTSKDHLTSAVIFDKEQEAYVGVFNRNTIKTWKEDSDNLDKIKKYKFSVNIFKLISRGNQSSLIIFENGNCASLPYALDNRKSYENKQLIKESETIVDIACYSIATNDYICYVTKNNKKTYDIITCTIREELGDIDKSKLNKTKVSRPEDVYVVGELISTGDKPCVYFLWSDAKLTVYDLMKKSWKTIGIVPWISTSSSVSISWMGQDHLILFGSNSDQDGAIIVAYNIILGVGSCRYPMKMYSENAKLYCFNGLIILEASNHIGMLPYVLETNRNLSSLLGSHDIVDDTCAEIADWDTPVEPIFHETEEIRELLKVGLTERGMCTQVIPPLLEKGDYQKVFKTLQGFKDIPESILVVLLNYAIKLVNPLNVDITNHEDFVKFCDCDDESDEVKEILKDKFKILDYLFQITFSDAMLIPYLRNDLSLDNALFLMSYISYLLVDSDKNFNASYESKLFDWCILLMDAFYQQYLLTKDDKTTIVLNNTQKVVTSLIDKLIQVNSALPLLHKISSGKHMENNDESLSYAIELIEI</sequence>
<dbReference type="GO" id="GO:0030490">
    <property type="term" value="P:maturation of SSU-rRNA"/>
    <property type="evidence" value="ECO:0007669"/>
    <property type="project" value="InterPro"/>
</dbReference>
<dbReference type="Pfam" id="PF20998">
    <property type="entry name" value="Nol11_C"/>
    <property type="match status" value="1"/>
</dbReference>
<evidence type="ECO:0000313" key="10">
    <source>
        <dbReference type="RefSeq" id="XP_026487255.2"/>
    </source>
</evidence>
<keyword evidence="2" id="KW-0698">rRNA processing</keyword>
<comment type="subcellular location">
    <subcellularLocation>
        <location evidence="1">Nucleus</location>
        <location evidence="1">Nucleolus</location>
    </subcellularLocation>
</comment>
<evidence type="ECO:0000313" key="9">
    <source>
        <dbReference type="Proteomes" id="UP001652626"/>
    </source>
</evidence>
<dbReference type="RefSeq" id="XP_026487255.2">
    <property type="nucleotide sequence ID" value="XM_026631470.2"/>
</dbReference>
<dbReference type="PANTHER" id="PTHR15633">
    <property type="entry name" value="NUCLEOLAR PROTEIN 11"/>
    <property type="match status" value="1"/>
</dbReference>
<dbReference type="GO" id="GO:0005730">
    <property type="term" value="C:nucleolus"/>
    <property type="evidence" value="ECO:0007669"/>
    <property type="project" value="UniProtKB-SubCell"/>
</dbReference>
<keyword evidence="9" id="KW-1185">Reference proteome</keyword>
<dbReference type="InterPro" id="IPR048897">
    <property type="entry name" value="Nol11_C"/>
</dbReference>
<feature type="domain" description="Nucleolar protein 11 N-terminal" evidence="7">
    <location>
        <begin position="1"/>
        <end position="322"/>
    </location>
</feature>
<gene>
    <name evidence="10" type="primary">LOC113394232</name>
</gene>
<evidence type="ECO:0000256" key="2">
    <source>
        <dbReference type="ARBA" id="ARBA00022552"/>
    </source>
</evidence>
<feature type="domain" description="Nucleolar protein 11 C-terminal" evidence="8">
    <location>
        <begin position="363"/>
        <end position="584"/>
    </location>
</feature>
<dbReference type="OMA" id="WTSKDHI"/>
<dbReference type="InterPro" id="IPR042859">
    <property type="entry name" value="NOL11"/>
</dbReference>
<evidence type="ECO:0000256" key="6">
    <source>
        <dbReference type="ARBA" id="ARBA00023242"/>
    </source>
</evidence>
<dbReference type="InterPro" id="IPR012584">
    <property type="entry name" value="NOL11_N"/>
</dbReference>
<evidence type="ECO:0000256" key="4">
    <source>
        <dbReference type="ARBA" id="ARBA00023159"/>
    </source>
</evidence>
<dbReference type="Pfam" id="PF08168">
    <property type="entry name" value="NOL11_N"/>
    <property type="match status" value="1"/>
</dbReference>
<keyword evidence="3" id="KW-0805">Transcription regulation</keyword>
<keyword evidence="5" id="KW-0804">Transcription</keyword>
<dbReference type="GeneID" id="113394232"/>
<accession>A0A8B8HRK6</accession>
<dbReference type="AlphaFoldDB" id="A0A8B8HRK6"/>
<keyword evidence="6" id="KW-0539">Nucleus</keyword>
<proteinExistence type="predicted"/>
<reference evidence="10" key="1">
    <citation type="submission" date="2025-08" db="UniProtKB">
        <authorList>
            <consortium name="RefSeq"/>
        </authorList>
    </citation>
    <scope>IDENTIFICATION</scope>
    <source>
        <tissue evidence="10">Whole body</tissue>
    </source>
</reference>
<dbReference type="GO" id="GO:0003723">
    <property type="term" value="F:RNA binding"/>
    <property type="evidence" value="ECO:0007669"/>
    <property type="project" value="TreeGrafter"/>
</dbReference>
<evidence type="ECO:0000259" key="8">
    <source>
        <dbReference type="Pfam" id="PF20998"/>
    </source>
</evidence>
<protein>
    <submittedName>
        <fullName evidence="10">Nucleolar protein 11</fullName>
    </submittedName>
</protein>
<name>A0A8B8HRK6_VANTA</name>
<dbReference type="PANTHER" id="PTHR15633:SF2">
    <property type="entry name" value="NUCLEOLAR PROTEIN 11"/>
    <property type="match status" value="1"/>
</dbReference>
<organism evidence="9 10">
    <name type="scientific">Vanessa tameamea</name>
    <name type="common">Kamehameha butterfly</name>
    <dbReference type="NCBI Taxonomy" id="334116"/>
    <lineage>
        <taxon>Eukaryota</taxon>
        <taxon>Metazoa</taxon>
        <taxon>Ecdysozoa</taxon>
        <taxon>Arthropoda</taxon>
        <taxon>Hexapoda</taxon>
        <taxon>Insecta</taxon>
        <taxon>Pterygota</taxon>
        <taxon>Neoptera</taxon>
        <taxon>Endopterygota</taxon>
        <taxon>Lepidoptera</taxon>
        <taxon>Glossata</taxon>
        <taxon>Ditrysia</taxon>
        <taxon>Papilionoidea</taxon>
        <taxon>Nymphalidae</taxon>
        <taxon>Nymphalinae</taxon>
        <taxon>Vanessa</taxon>
    </lineage>
</organism>
<evidence type="ECO:0000256" key="1">
    <source>
        <dbReference type="ARBA" id="ARBA00004604"/>
    </source>
</evidence>